<protein>
    <submittedName>
        <fullName evidence="9">RagB/SusD family nutrient uptake outer membrane protein</fullName>
    </submittedName>
</protein>
<dbReference type="SUPFAM" id="SSF48452">
    <property type="entry name" value="TPR-like"/>
    <property type="match status" value="1"/>
</dbReference>
<keyword evidence="5" id="KW-0998">Cell outer membrane</keyword>
<evidence type="ECO:0000256" key="5">
    <source>
        <dbReference type="ARBA" id="ARBA00023237"/>
    </source>
</evidence>
<proteinExistence type="inferred from homology"/>
<organism evidence="9 10">
    <name type="scientific">Sphingobacterium kitahiroshimense</name>
    <dbReference type="NCBI Taxonomy" id="470446"/>
    <lineage>
        <taxon>Bacteria</taxon>
        <taxon>Pseudomonadati</taxon>
        <taxon>Bacteroidota</taxon>
        <taxon>Sphingobacteriia</taxon>
        <taxon>Sphingobacteriales</taxon>
        <taxon>Sphingobacteriaceae</taxon>
        <taxon>Sphingobacterium</taxon>
    </lineage>
</organism>
<evidence type="ECO:0000256" key="6">
    <source>
        <dbReference type="SAM" id="SignalP"/>
    </source>
</evidence>
<dbReference type="EMBL" id="JBDJNQ010000012">
    <property type="protein sequence ID" value="MEN5379916.1"/>
    <property type="molecule type" value="Genomic_DNA"/>
</dbReference>
<feature type="signal peptide" evidence="6">
    <location>
        <begin position="1"/>
        <end position="21"/>
    </location>
</feature>
<dbReference type="InterPro" id="IPR012944">
    <property type="entry name" value="SusD_RagB_dom"/>
</dbReference>
<comment type="subcellular location">
    <subcellularLocation>
        <location evidence="1">Cell outer membrane</location>
    </subcellularLocation>
</comment>
<gene>
    <name evidence="9" type="ORF">ABE541_21800</name>
</gene>
<evidence type="ECO:0000256" key="4">
    <source>
        <dbReference type="ARBA" id="ARBA00023136"/>
    </source>
</evidence>
<evidence type="ECO:0000256" key="2">
    <source>
        <dbReference type="ARBA" id="ARBA00006275"/>
    </source>
</evidence>
<evidence type="ECO:0000259" key="7">
    <source>
        <dbReference type="Pfam" id="PF07980"/>
    </source>
</evidence>
<keyword evidence="10" id="KW-1185">Reference proteome</keyword>
<reference evidence="9 10" key="1">
    <citation type="submission" date="2024-04" db="EMBL/GenBank/DDBJ databases">
        <title>WGS of bacteria from Torrens River.</title>
        <authorList>
            <person name="Wyrsch E.R."/>
            <person name="Drigo B."/>
        </authorList>
    </citation>
    <scope>NUCLEOTIDE SEQUENCE [LARGE SCALE GENOMIC DNA]</scope>
    <source>
        <strain evidence="9 10">TWI391</strain>
    </source>
</reference>
<comment type="caution">
    <text evidence="9">The sequence shown here is derived from an EMBL/GenBank/DDBJ whole genome shotgun (WGS) entry which is preliminary data.</text>
</comment>
<dbReference type="PROSITE" id="PS51257">
    <property type="entry name" value="PROKAR_LIPOPROTEIN"/>
    <property type="match status" value="1"/>
</dbReference>
<feature type="domain" description="RagB/SusD" evidence="7">
    <location>
        <begin position="328"/>
        <end position="628"/>
    </location>
</feature>
<name>A0ABV0BZ33_9SPHI</name>
<feature type="domain" description="SusD-like N-terminal" evidence="8">
    <location>
        <begin position="49"/>
        <end position="223"/>
    </location>
</feature>
<feature type="chain" id="PRO_5046474336" evidence="6">
    <location>
        <begin position="22"/>
        <end position="628"/>
    </location>
</feature>
<keyword evidence="3 6" id="KW-0732">Signal</keyword>
<evidence type="ECO:0000259" key="8">
    <source>
        <dbReference type="Pfam" id="PF14322"/>
    </source>
</evidence>
<evidence type="ECO:0000256" key="1">
    <source>
        <dbReference type="ARBA" id="ARBA00004442"/>
    </source>
</evidence>
<keyword evidence="4" id="KW-0472">Membrane</keyword>
<dbReference type="InterPro" id="IPR033985">
    <property type="entry name" value="SusD-like_N"/>
</dbReference>
<dbReference type="Gene3D" id="1.25.40.390">
    <property type="match status" value="1"/>
</dbReference>
<dbReference type="Pfam" id="PF14322">
    <property type="entry name" value="SusD-like_3"/>
    <property type="match status" value="1"/>
</dbReference>
<comment type="similarity">
    <text evidence="2">Belongs to the SusD family.</text>
</comment>
<dbReference type="RefSeq" id="WP_346582769.1">
    <property type="nucleotide sequence ID" value="NZ_JBDJLH010000009.1"/>
</dbReference>
<evidence type="ECO:0000313" key="9">
    <source>
        <dbReference type="EMBL" id="MEN5379916.1"/>
    </source>
</evidence>
<dbReference type="Pfam" id="PF07980">
    <property type="entry name" value="SusD_RagB"/>
    <property type="match status" value="1"/>
</dbReference>
<dbReference type="Proteomes" id="UP001409291">
    <property type="component" value="Unassembled WGS sequence"/>
</dbReference>
<sequence length="628" mass="70962">MKTIKLFYIPISALLFTGLLASCNDDFVNTKPLAEVPKELVWTDAGLAQAFVNDLYNGFGQGGFNEQMLASLTDESMFTHPGRGINTITESRSNPADQGWIVDSYEYGNMYKRIRATNIAIENLITPKFNNEALAKQMLGEAYFLRAYYYQQLLRFYGAIPLITKIYTLEDTDYTAARNTYEECVNFIVKDCEQAATLLSGVAKVDGRTSEAAALALKARVLLYAASDLHDVPTAKTKSSTISAYANPELLGYVSGSRTERWQKAKAAAKAVLDKSELAYKLNLSEPVSPSEGRANYIALAMGGNSKIADADAKRDLILGRFFNDLKDEGGAYVGRNNGPNGYHNWAGNSPTQLLVDDYETLSGEKFNWNNSVHAANIYTNRDPRLGASILYDGATWKPRTDDVKKRDPANQIQTGQYEVINDKGAKVIQYGLDTRNSPVEDWNGSYTGYYMRKFVDADPAIVDQNTRQRVPWPVLRYTEAVLNYAEACLELGEDAEARTWLNKIRFRSGMPAIDNDESGQKLKDRYRNERRVELAYEEHRFFDTRRWMNAKETIGRQVTLINIFGTLKAGKLVSLYQYNTDNYSYSYKVNTIAPGIENRNWLDKMYFISIHRDEMNRNTKLIQNPGY</sequence>
<evidence type="ECO:0000313" key="10">
    <source>
        <dbReference type="Proteomes" id="UP001409291"/>
    </source>
</evidence>
<evidence type="ECO:0000256" key="3">
    <source>
        <dbReference type="ARBA" id="ARBA00022729"/>
    </source>
</evidence>
<dbReference type="InterPro" id="IPR011990">
    <property type="entry name" value="TPR-like_helical_dom_sf"/>
</dbReference>
<accession>A0ABV0BZ33</accession>